<keyword evidence="6" id="KW-1185">Reference proteome</keyword>
<dbReference type="Gene3D" id="1.25.40.10">
    <property type="entry name" value="Tetratricopeptide repeat domain"/>
    <property type="match status" value="2"/>
</dbReference>
<dbReference type="EMBL" id="BSOG01000002">
    <property type="protein sequence ID" value="GLR13441.1"/>
    <property type="molecule type" value="Genomic_DNA"/>
</dbReference>
<dbReference type="InterPro" id="IPR043128">
    <property type="entry name" value="Rev_trsase/Diguanyl_cyclase"/>
</dbReference>
<dbReference type="InterPro" id="IPR029787">
    <property type="entry name" value="Nucleotide_cyclase"/>
</dbReference>
<dbReference type="Pfam" id="PF13424">
    <property type="entry name" value="TPR_12"/>
    <property type="match status" value="1"/>
</dbReference>
<dbReference type="SUPFAM" id="SSF55073">
    <property type="entry name" value="Nucleotide cyclase"/>
    <property type="match status" value="1"/>
</dbReference>
<protein>
    <recommendedName>
        <fullName evidence="1">diguanylate cyclase</fullName>
        <ecNumber evidence="1">2.7.7.65</ecNumber>
    </recommendedName>
</protein>
<dbReference type="PANTHER" id="PTHR45138">
    <property type="entry name" value="REGULATORY COMPONENTS OF SENSORY TRANSDUCTION SYSTEM"/>
    <property type="match status" value="1"/>
</dbReference>
<keyword evidence="3" id="KW-0472">Membrane</keyword>
<proteinExistence type="predicted"/>
<dbReference type="SMART" id="SM00267">
    <property type="entry name" value="GGDEF"/>
    <property type="match status" value="1"/>
</dbReference>
<evidence type="ECO:0000256" key="1">
    <source>
        <dbReference type="ARBA" id="ARBA00012528"/>
    </source>
</evidence>
<evidence type="ECO:0000256" key="2">
    <source>
        <dbReference type="SAM" id="Coils"/>
    </source>
</evidence>
<dbReference type="Proteomes" id="UP001156706">
    <property type="component" value="Unassembled WGS sequence"/>
</dbReference>
<feature type="coiled-coil region" evidence="2">
    <location>
        <begin position="131"/>
        <end position="158"/>
    </location>
</feature>
<dbReference type="InterPro" id="IPR000160">
    <property type="entry name" value="GGDEF_dom"/>
</dbReference>
<dbReference type="EC" id="2.7.7.65" evidence="1"/>
<evidence type="ECO:0000313" key="6">
    <source>
        <dbReference type="Proteomes" id="UP001156706"/>
    </source>
</evidence>
<evidence type="ECO:0000256" key="3">
    <source>
        <dbReference type="SAM" id="Phobius"/>
    </source>
</evidence>
<keyword evidence="3" id="KW-0812">Transmembrane</keyword>
<dbReference type="NCBIfam" id="TIGR00254">
    <property type="entry name" value="GGDEF"/>
    <property type="match status" value="1"/>
</dbReference>
<evidence type="ECO:0000259" key="4">
    <source>
        <dbReference type="PROSITE" id="PS50887"/>
    </source>
</evidence>
<dbReference type="Pfam" id="PF13181">
    <property type="entry name" value="TPR_8"/>
    <property type="match status" value="1"/>
</dbReference>
<dbReference type="InterPro" id="IPR011990">
    <property type="entry name" value="TPR-like_helical_dom_sf"/>
</dbReference>
<dbReference type="Gene3D" id="3.30.70.270">
    <property type="match status" value="1"/>
</dbReference>
<keyword evidence="2" id="KW-0175">Coiled coil</keyword>
<dbReference type="InterPro" id="IPR050469">
    <property type="entry name" value="Diguanylate_Cyclase"/>
</dbReference>
<organism evidence="5 6">
    <name type="scientific">Chitinimonas prasina</name>
    <dbReference type="NCBI Taxonomy" id="1434937"/>
    <lineage>
        <taxon>Bacteria</taxon>
        <taxon>Pseudomonadati</taxon>
        <taxon>Pseudomonadota</taxon>
        <taxon>Betaproteobacteria</taxon>
        <taxon>Neisseriales</taxon>
        <taxon>Chitinibacteraceae</taxon>
        <taxon>Chitinimonas</taxon>
    </lineage>
</organism>
<evidence type="ECO:0000313" key="5">
    <source>
        <dbReference type="EMBL" id="GLR13441.1"/>
    </source>
</evidence>
<dbReference type="SUPFAM" id="SSF48452">
    <property type="entry name" value="TPR-like"/>
    <property type="match status" value="2"/>
</dbReference>
<name>A0ABQ5YJH7_9NEIS</name>
<dbReference type="PANTHER" id="PTHR45138:SF24">
    <property type="entry name" value="DIGUANYLATE CYCLASE DGCC-RELATED"/>
    <property type="match status" value="1"/>
</dbReference>
<gene>
    <name evidence="5" type="ORF">GCM10007907_22310</name>
</gene>
<dbReference type="PROSITE" id="PS50887">
    <property type="entry name" value="GGDEF"/>
    <property type="match status" value="1"/>
</dbReference>
<dbReference type="RefSeq" id="WP_284196543.1">
    <property type="nucleotide sequence ID" value="NZ_BSOG01000002.1"/>
</dbReference>
<accession>A0ABQ5YJH7</accession>
<dbReference type="SMART" id="SM00028">
    <property type="entry name" value="TPR"/>
    <property type="match status" value="5"/>
</dbReference>
<sequence>MPYRRSLHCLDYILAGLLALASLGVQGGVDWAAMEQRAADDPIKVREETLKLSRELQANGDKQEELAALRLLAITSAQMEHYKDLDVVLARGLMLARELNQAGSESTLLSLRGRLLAQSGKQAEAMRDLDAAISLAERNKLQRELASALQEKARLLQGESRFNEVLPLLFRAHTLFDSLKLTADVSGVLNDIGNAYSTLGDEGQAVDYYRRSLVGLNPAQDRHALSVRQYNIGVSLLRLERWQEAGDTLREALAHSEALNDATGVAYARFRLGAIDLKQGRTEAALQQLDLALQEFRRTHLQDMLFGTQLARAEALSGRDVRAAMAAMAEAESIFKQNPTAPRKLMLHKTSSLVYKQQSRYREALAELEAWIQANKANDEQFNRKLTTEMQARFDSERKEADNALLKSERRRQAAELEAGKSRRLLLLLGLLCSVIAIAALAFVLLRQVRQKQRYAALAMHDELTGAPNRRHILAYGQRQLQACREEGLRFSLAVIDLDHFKSINDRYGHEVGDTVLRRFARVCQPTLRRGDRLGRVGGEEWLLIMPATHSSEVPLVFERMRQHLQAQHEDLPAELIIAFSMGAAEAQPGESFERLMRRADAAMYRAKQQGRDQLVIARPGETS</sequence>
<dbReference type="InterPro" id="IPR019734">
    <property type="entry name" value="TPR_rpt"/>
</dbReference>
<keyword evidence="3" id="KW-1133">Transmembrane helix</keyword>
<feature type="transmembrane region" description="Helical" evidence="3">
    <location>
        <begin position="425"/>
        <end position="446"/>
    </location>
</feature>
<reference evidence="6" key="1">
    <citation type="journal article" date="2019" name="Int. J. Syst. Evol. Microbiol.">
        <title>The Global Catalogue of Microorganisms (GCM) 10K type strain sequencing project: providing services to taxonomists for standard genome sequencing and annotation.</title>
        <authorList>
            <consortium name="The Broad Institute Genomics Platform"/>
            <consortium name="The Broad Institute Genome Sequencing Center for Infectious Disease"/>
            <person name="Wu L."/>
            <person name="Ma J."/>
        </authorList>
    </citation>
    <scope>NUCLEOTIDE SEQUENCE [LARGE SCALE GENOMIC DNA]</scope>
    <source>
        <strain evidence="6">NBRC 110044</strain>
    </source>
</reference>
<comment type="caution">
    <text evidence="5">The sequence shown here is derived from an EMBL/GenBank/DDBJ whole genome shotgun (WGS) entry which is preliminary data.</text>
</comment>
<feature type="domain" description="GGDEF" evidence="4">
    <location>
        <begin position="489"/>
        <end position="620"/>
    </location>
</feature>
<dbReference type="Pfam" id="PF00990">
    <property type="entry name" value="GGDEF"/>
    <property type="match status" value="1"/>
</dbReference>
<dbReference type="CDD" id="cd01949">
    <property type="entry name" value="GGDEF"/>
    <property type="match status" value="1"/>
</dbReference>